<reference evidence="7" key="1">
    <citation type="submission" date="2025-08" db="UniProtKB">
        <authorList>
            <consortium name="RefSeq"/>
        </authorList>
    </citation>
    <scope>IDENTIFICATION</scope>
    <source>
        <tissue evidence="7">Whole Larva</tissue>
    </source>
</reference>
<dbReference type="PANTHER" id="PTHR12157">
    <property type="entry name" value="REGULATING SYNAPTIC MEMBRANE EXOCYTOSIS PROTEIN"/>
    <property type="match status" value="1"/>
</dbReference>
<feature type="non-terminal residue" evidence="7">
    <location>
        <position position="1"/>
    </location>
</feature>
<dbReference type="InterPro" id="IPR000008">
    <property type="entry name" value="C2_dom"/>
</dbReference>
<feature type="region of interest" description="Disordered" evidence="3">
    <location>
        <begin position="107"/>
        <end position="128"/>
    </location>
</feature>
<feature type="region of interest" description="Disordered" evidence="3">
    <location>
        <begin position="406"/>
        <end position="462"/>
    </location>
</feature>
<evidence type="ECO:0000256" key="2">
    <source>
        <dbReference type="ARBA" id="ARBA00034103"/>
    </source>
</evidence>
<dbReference type="SMART" id="SM00239">
    <property type="entry name" value="C2"/>
    <property type="match status" value="2"/>
</dbReference>
<dbReference type="RefSeq" id="XP_017778290.1">
    <property type="nucleotide sequence ID" value="XM_017922801.1"/>
</dbReference>
<keyword evidence="6" id="KW-1185">Reference proteome</keyword>
<dbReference type="InterPro" id="IPR035892">
    <property type="entry name" value="C2_domain_sf"/>
</dbReference>
<dbReference type="InterPro" id="IPR036034">
    <property type="entry name" value="PDZ_sf"/>
</dbReference>
<accession>A0ABM1MUP0</accession>
<keyword evidence="1" id="KW-0770">Synapse</keyword>
<dbReference type="InterPro" id="IPR039032">
    <property type="entry name" value="Rim-like"/>
</dbReference>
<sequence length="598" mass="66719">RGFGMRVVGGKTAPDGRLFAYIVWTVPGGPAEKGGLQQGDKVLEWGGVSLIDRSFEEVCSIMDRTGDMVELMVEHATDLRMCDLLDDPLPPPSINRKPSDAAITALHVEPETDKAPSSPTRRKLPKTPEQIARERTVSGRVQLQVWYHDERRELVVAVLAADDLAPRDETLGFGCLPEAYARICLMPLTTELHCLQTEVAPASQNPIWNANLSFPGVPGDELMERILDVTLWDLIPHNEHAFLGECSVELQKAFLDDRAVWCRLEDPRQLRGRSPHTSPRGSIAGVGRRGEFGIQRSVSDDVDSIGECASLLHPDHAWGSRRGSSQSEQLEVEVYQLGKDFSRSLPGSRRSSFQSAQEQEQEVPAVPPPSSYSRDRRRSSCTRMLRDPDEILKSLKAVKGELGRTMSLTAEKRQRRASSISTTRKDSVKEVPETRESPPSSPERTSPPHLGPGQIKPRGFRLSSTRPVELKLGLFMSKGQLEVEVVCARHIAPREIPPDTYVKCYLRIGDRWLQKKKTRVVRHTCEPQFRQTLRYQASDVLGRSLVIMLWERQGGFEHNQGIGGAEISLDLITLTTITNGWYPLFPIHSLGSDSNDSP</sequence>
<evidence type="ECO:0000259" key="4">
    <source>
        <dbReference type="PROSITE" id="PS50004"/>
    </source>
</evidence>
<dbReference type="Proteomes" id="UP000695000">
    <property type="component" value="Unplaced"/>
</dbReference>
<evidence type="ECO:0000256" key="1">
    <source>
        <dbReference type="ARBA" id="ARBA00023018"/>
    </source>
</evidence>
<dbReference type="Pfam" id="PF17820">
    <property type="entry name" value="PDZ_6"/>
    <property type="match status" value="1"/>
</dbReference>
<dbReference type="InterPro" id="IPR041489">
    <property type="entry name" value="PDZ_6"/>
</dbReference>
<evidence type="ECO:0000313" key="7">
    <source>
        <dbReference type="RefSeq" id="XP_017778290.1"/>
    </source>
</evidence>
<dbReference type="SUPFAM" id="SSF50156">
    <property type="entry name" value="PDZ domain-like"/>
    <property type="match status" value="1"/>
</dbReference>
<feature type="compositionally biased region" description="Basic and acidic residues" evidence="3">
    <location>
        <begin position="423"/>
        <end position="436"/>
    </location>
</feature>
<name>A0ABM1MUP0_NICVS</name>
<evidence type="ECO:0000313" key="6">
    <source>
        <dbReference type="Proteomes" id="UP000695000"/>
    </source>
</evidence>
<comment type="subcellular location">
    <subcellularLocation>
        <location evidence="2">Synapse</location>
    </subcellularLocation>
</comment>
<dbReference type="InterPro" id="IPR001478">
    <property type="entry name" value="PDZ"/>
</dbReference>
<feature type="domain" description="C2" evidence="4">
    <location>
        <begin position="457"/>
        <end position="582"/>
    </location>
</feature>
<organism evidence="6 7">
    <name type="scientific">Nicrophorus vespilloides</name>
    <name type="common">Boreal carrion beetle</name>
    <dbReference type="NCBI Taxonomy" id="110193"/>
    <lineage>
        <taxon>Eukaryota</taxon>
        <taxon>Metazoa</taxon>
        <taxon>Ecdysozoa</taxon>
        <taxon>Arthropoda</taxon>
        <taxon>Hexapoda</taxon>
        <taxon>Insecta</taxon>
        <taxon>Pterygota</taxon>
        <taxon>Neoptera</taxon>
        <taxon>Endopterygota</taxon>
        <taxon>Coleoptera</taxon>
        <taxon>Polyphaga</taxon>
        <taxon>Staphyliniformia</taxon>
        <taxon>Silphidae</taxon>
        <taxon>Nicrophorinae</taxon>
        <taxon>Nicrophorus</taxon>
    </lineage>
</organism>
<feature type="compositionally biased region" description="Low complexity" evidence="3">
    <location>
        <begin position="348"/>
        <end position="364"/>
    </location>
</feature>
<protein>
    <submittedName>
        <fullName evidence="7">Regulating synaptic membrane exocytosis protein 1-like</fullName>
    </submittedName>
</protein>
<evidence type="ECO:0000256" key="3">
    <source>
        <dbReference type="SAM" id="MobiDB-lite"/>
    </source>
</evidence>
<feature type="region of interest" description="Disordered" evidence="3">
    <location>
        <begin position="343"/>
        <end position="388"/>
    </location>
</feature>
<proteinExistence type="predicted"/>
<dbReference type="GeneID" id="108563955"/>
<dbReference type="PROSITE" id="PS50106">
    <property type="entry name" value="PDZ"/>
    <property type="match status" value="1"/>
</dbReference>
<feature type="domain" description="PDZ" evidence="5">
    <location>
        <begin position="1"/>
        <end position="77"/>
    </location>
</feature>
<feature type="region of interest" description="Disordered" evidence="3">
    <location>
        <begin position="270"/>
        <end position="289"/>
    </location>
</feature>
<feature type="domain" description="C2" evidence="4">
    <location>
        <begin position="137"/>
        <end position="263"/>
    </location>
</feature>
<dbReference type="Gene3D" id="2.60.40.150">
    <property type="entry name" value="C2 domain"/>
    <property type="match status" value="2"/>
</dbReference>
<gene>
    <name evidence="7" type="primary">LOC108563955</name>
</gene>
<dbReference type="Pfam" id="PF00168">
    <property type="entry name" value="C2"/>
    <property type="match status" value="2"/>
</dbReference>
<dbReference type="SMART" id="SM00228">
    <property type="entry name" value="PDZ"/>
    <property type="match status" value="1"/>
</dbReference>
<dbReference type="Gene3D" id="2.30.42.10">
    <property type="match status" value="1"/>
</dbReference>
<dbReference type="PROSITE" id="PS50004">
    <property type="entry name" value="C2"/>
    <property type="match status" value="2"/>
</dbReference>
<dbReference type="PANTHER" id="PTHR12157:SF24">
    <property type="entry name" value="FIFE, ISOFORM D"/>
    <property type="match status" value="1"/>
</dbReference>
<evidence type="ECO:0000259" key="5">
    <source>
        <dbReference type="PROSITE" id="PS50106"/>
    </source>
</evidence>
<dbReference type="SUPFAM" id="SSF49562">
    <property type="entry name" value="C2 domain (Calcium/lipid-binding domain, CaLB)"/>
    <property type="match status" value="2"/>
</dbReference>